<protein>
    <recommendedName>
        <fullName evidence="7">Cardiolipin synthase N-terminal domain-containing protein</fullName>
    </recommendedName>
</protein>
<dbReference type="AlphaFoldDB" id="A0A031FNI6"/>
<comment type="subcellular location">
    <subcellularLocation>
        <location evidence="1">Cell membrane</location>
        <topology evidence="1">Multi-pass membrane protein</topology>
    </subcellularLocation>
</comment>
<comment type="caution">
    <text evidence="8">The sequence shown here is derived from an EMBL/GenBank/DDBJ whole genome shotgun (WGS) entry which is preliminary data.</text>
</comment>
<dbReference type="eggNOG" id="ENOG5033IRH">
    <property type="taxonomic scope" value="Bacteria"/>
</dbReference>
<dbReference type="RefSeq" id="WP_036312942.1">
    <property type="nucleotide sequence ID" value="NZ_CP031421.1"/>
</dbReference>
<evidence type="ECO:0000256" key="3">
    <source>
        <dbReference type="ARBA" id="ARBA00022692"/>
    </source>
</evidence>
<feature type="transmembrane region" description="Helical" evidence="6">
    <location>
        <begin position="46"/>
        <end position="67"/>
    </location>
</feature>
<dbReference type="OrthoDB" id="4468841at2"/>
<dbReference type="KEGG" id="moo:BWL13_01219"/>
<dbReference type="PATRIC" id="fig|273677.3.peg.2459"/>
<reference evidence="8 9" key="1">
    <citation type="submission" date="2014-03" db="EMBL/GenBank/DDBJ databases">
        <title>Draft Genome Sequences of 13 Willow Endophytes.</title>
        <authorList>
            <person name="Gan H.Y."/>
            <person name="Gan H.M."/>
            <person name="Savka M.A."/>
            <person name="Hudson A.O."/>
        </authorList>
    </citation>
    <scope>NUCLEOTIDE SEQUENCE [LARGE SCALE GENOMIC DNA]</scope>
    <source>
        <strain evidence="8 9">RIT293</strain>
    </source>
</reference>
<accession>A0A031FNI6</accession>
<dbReference type="Pfam" id="PF13396">
    <property type="entry name" value="PLDc_N"/>
    <property type="match status" value="1"/>
</dbReference>
<proteinExistence type="predicted"/>
<keyword evidence="5 6" id="KW-0472">Membrane</keyword>
<keyword evidence="4 6" id="KW-1133">Transmembrane helix</keyword>
<sequence length="79" mass="8392">MDAINPLIPSGYDIAWSVVALVGAVLAIVALVSLARSARHLSARQALGWVLLTIFIPILGPVTWLAIGRRAHGMPPREA</sequence>
<evidence type="ECO:0000256" key="4">
    <source>
        <dbReference type="ARBA" id="ARBA00022989"/>
    </source>
</evidence>
<evidence type="ECO:0000256" key="5">
    <source>
        <dbReference type="ARBA" id="ARBA00023136"/>
    </source>
</evidence>
<dbReference type="KEGG" id="moo:BWL13_02298"/>
<keyword evidence="3 6" id="KW-0812">Transmembrane</keyword>
<evidence type="ECO:0000256" key="1">
    <source>
        <dbReference type="ARBA" id="ARBA00004651"/>
    </source>
</evidence>
<organism evidence="8 9">
    <name type="scientific">Microbacterium oleivorans</name>
    <dbReference type="NCBI Taxonomy" id="273677"/>
    <lineage>
        <taxon>Bacteria</taxon>
        <taxon>Bacillati</taxon>
        <taxon>Actinomycetota</taxon>
        <taxon>Actinomycetes</taxon>
        <taxon>Micrococcales</taxon>
        <taxon>Microbacteriaceae</taxon>
        <taxon>Microbacterium</taxon>
    </lineage>
</organism>
<evidence type="ECO:0000256" key="6">
    <source>
        <dbReference type="SAM" id="Phobius"/>
    </source>
</evidence>
<evidence type="ECO:0000313" key="9">
    <source>
        <dbReference type="Proteomes" id="UP000024001"/>
    </source>
</evidence>
<keyword evidence="9" id="KW-1185">Reference proteome</keyword>
<dbReference type="InterPro" id="IPR027379">
    <property type="entry name" value="CLS_N"/>
</dbReference>
<keyword evidence="2" id="KW-1003">Cell membrane</keyword>
<gene>
    <name evidence="8" type="ORF">BW34_02480</name>
</gene>
<evidence type="ECO:0000256" key="2">
    <source>
        <dbReference type="ARBA" id="ARBA00022475"/>
    </source>
</evidence>
<feature type="transmembrane region" description="Helical" evidence="6">
    <location>
        <begin position="14"/>
        <end position="34"/>
    </location>
</feature>
<evidence type="ECO:0000313" key="8">
    <source>
        <dbReference type="EMBL" id="EZP26148.1"/>
    </source>
</evidence>
<evidence type="ECO:0000259" key="7">
    <source>
        <dbReference type="Pfam" id="PF13396"/>
    </source>
</evidence>
<dbReference type="Proteomes" id="UP000024001">
    <property type="component" value="Unassembled WGS sequence"/>
</dbReference>
<name>A0A031FNI6_9MICO</name>
<dbReference type="GO" id="GO:0005886">
    <property type="term" value="C:plasma membrane"/>
    <property type="evidence" value="ECO:0007669"/>
    <property type="project" value="UniProtKB-SubCell"/>
</dbReference>
<dbReference type="GeneID" id="91432658"/>
<feature type="domain" description="Cardiolipin synthase N-terminal" evidence="7">
    <location>
        <begin position="25"/>
        <end position="69"/>
    </location>
</feature>
<dbReference type="EMBL" id="JFYO01000007">
    <property type="protein sequence ID" value="EZP26148.1"/>
    <property type="molecule type" value="Genomic_DNA"/>
</dbReference>